<dbReference type="AlphaFoldDB" id="A0A2G7HF69"/>
<dbReference type="Pfam" id="PF16363">
    <property type="entry name" value="GDP_Man_Dehyd"/>
    <property type="match status" value="1"/>
</dbReference>
<dbReference type="Gene3D" id="3.90.25.10">
    <property type="entry name" value="UDP-galactose 4-epimerase, domain 1"/>
    <property type="match status" value="1"/>
</dbReference>
<organism evidence="2 3">
    <name type="scientific">Clostridium combesii</name>
    <dbReference type="NCBI Taxonomy" id="39481"/>
    <lineage>
        <taxon>Bacteria</taxon>
        <taxon>Bacillati</taxon>
        <taxon>Bacillota</taxon>
        <taxon>Clostridia</taxon>
        <taxon>Eubacteriales</taxon>
        <taxon>Clostridiaceae</taxon>
        <taxon>Clostridium</taxon>
    </lineage>
</organism>
<dbReference type="InterPro" id="IPR036291">
    <property type="entry name" value="NAD(P)-bd_dom_sf"/>
</dbReference>
<gene>
    <name evidence="2" type="ORF">CS538_12290</name>
</gene>
<evidence type="ECO:0000313" key="2">
    <source>
        <dbReference type="EMBL" id="PIH03767.1"/>
    </source>
</evidence>
<sequence>MNILVTGGAGFIGRWVVKTLLLEGNEVVALDNLSNGRLENIYEFVYEDKLDYIKNNKENISGLEGENFKFIKGDIKDETLLDELFKKNRFDIVYHLGASINVQESIDDPKTIFYNDTVGTFNMLEKCKTQMFGEKAKMEGDKWILDKNEKAYPCKVVFMSTCMVYDKAPEVGIDEEHRVKPISPYGGAKIAAENMVLSYYNAYKLPTVVIRPFNTYGPFQKTNGEGGVVAIFINNYLENKNLNIYGTGDQTRDLLYVKDCANFVVEAGYKDSVNGQIVNAGTGRDITINELAQIISSGKVKINHVPHIHPQSEIMKLKCNYKKAKELMEWEPNYTLEEGIEETKQWIKNHKNLI</sequence>
<feature type="domain" description="NAD(P)-binding" evidence="1">
    <location>
        <begin position="4"/>
        <end position="343"/>
    </location>
</feature>
<evidence type="ECO:0000259" key="1">
    <source>
        <dbReference type="Pfam" id="PF16363"/>
    </source>
</evidence>
<dbReference type="EMBL" id="PEIK01000009">
    <property type="protein sequence ID" value="PIH03767.1"/>
    <property type="molecule type" value="Genomic_DNA"/>
</dbReference>
<dbReference type="InterPro" id="IPR016040">
    <property type="entry name" value="NAD(P)-bd_dom"/>
</dbReference>
<dbReference type="RefSeq" id="WP_099839626.1">
    <property type="nucleotide sequence ID" value="NZ_PEIK01000009.1"/>
</dbReference>
<protein>
    <submittedName>
        <fullName evidence="2">NAD-dependent dehydratase</fullName>
    </submittedName>
</protein>
<reference evidence="2 3" key="1">
    <citation type="submission" date="2017-10" db="EMBL/GenBank/DDBJ databases">
        <title>Reclassification of Eubacterium combesii and discrepancies in the nomenclature of botulinum neurotoxin producing clostridia. Request for an Opinion.</title>
        <authorList>
            <person name="Dobritsa A.P."/>
            <person name="Kutumbaka K.K."/>
            <person name="Samadpour M."/>
        </authorList>
    </citation>
    <scope>NUCLEOTIDE SEQUENCE [LARGE SCALE GENOMIC DNA]</scope>
    <source>
        <strain evidence="2 3">DSM 20696</strain>
    </source>
</reference>
<dbReference type="SUPFAM" id="SSF51735">
    <property type="entry name" value="NAD(P)-binding Rossmann-fold domains"/>
    <property type="match status" value="1"/>
</dbReference>
<evidence type="ECO:0000313" key="3">
    <source>
        <dbReference type="Proteomes" id="UP000231322"/>
    </source>
</evidence>
<dbReference type="Gene3D" id="3.40.50.720">
    <property type="entry name" value="NAD(P)-binding Rossmann-like Domain"/>
    <property type="match status" value="1"/>
</dbReference>
<keyword evidence="3" id="KW-1185">Reference proteome</keyword>
<dbReference type="Proteomes" id="UP000231322">
    <property type="component" value="Unassembled WGS sequence"/>
</dbReference>
<name>A0A2G7HF69_9CLOT</name>
<accession>A0A2G7HF69</accession>
<dbReference type="PANTHER" id="PTHR43000">
    <property type="entry name" value="DTDP-D-GLUCOSE 4,6-DEHYDRATASE-RELATED"/>
    <property type="match status" value="1"/>
</dbReference>
<proteinExistence type="predicted"/>
<comment type="caution">
    <text evidence="2">The sequence shown here is derived from an EMBL/GenBank/DDBJ whole genome shotgun (WGS) entry which is preliminary data.</text>
</comment>